<name>A0A3S5FG43_9PLAT</name>
<evidence type="ECO:0000313" key="1">
    <source>
        <dbReference type="EMBL" id="VEL35850.1"/>
    </source>
</evidence>
<keyword evidence="2" id="KW-1185">Reference proteome</keyword>
<gene>
    <name evidence="1" type="ORF">PXEA_LOCUS29290</name>
</gene>
<evidence type="ECO:0000313" key="2">
    <source>
        <dbReference type="Proteomes" id="UP000784294"/>
    </source>
</evidence>
<accession>A0A3S5FG43</accession>
<dbReference type="Proteomes" id="UP000784294">
    <property type="component" value="Unassembled WGS sequence"/>
</dbReference>
<protein>
    <submittedName>
        <fullName evidence="1">Uncharacterized protein</fullName>
    </submittedName>
</protein>
<comment type="caution">
    <text evidence="1">The sequence shown here is derived from an EMBL/GenBank/DDBJ whole genome shotgun (WGS) entry which is preliminary data.</text>
</comment>
<organism evidence="1 2">
    <name type="scientific">Protopolystoma xenopodis</name>
    <dbReference type="NCBI Taxonomy" id="117903"/>
    <lineage>
        <taxon>Eukaryota</taxon>
        <taxon>Metazoa</taxon>
        <taxon>Spiralia</taxon>
        <taxon>Lophotrochozoa</taxon>
        <taxon>Platyhelminthes</taxon>
        <taxon>Monogenea</taxon>
        <taxon>Polyopisthocotylea</taxon>
        <taxon>Polystomatidea</taxon>
        <taxon>Polystomatidae</taxon>
        <taxon>Protopolystoma</taxon>
    </lineage>
</organism>
<reference evidence="1" key="1">
    <citation type="submission" date="2018-11" db="EMBL/GenBank/DDBJ databases">
        <authorList>
            <consortium name="Pathogen Informatics"/>
        </authorList>
    </citation>
    <scope>NUCLEOTIDE SEQUENCE</scope>
</reference>
<sequence>MLAATSAYPDQTLLCVFRLSLDRIVPRTRASSSPIQRASEVHNGLHAERRSGSMVSQMPHPCDPETELLLTPHLAYVPLRSLEEQLRPSNRPAAFASSCLLLAKPGVVHTQNRDGPLAVLISASILVFRSPQCPVARSAWPSWDSSMLAA</sequence>
<dbReference type="AlphaFoldDB" id="A0A3S5FG43"/>
<proteinExistence type="predicted"/>
<dbReference type="EMBL" id="CAAALY010250824">
    <property type="protein sequence ID" value="VEL35850.1"/>
    <property type="molecule type" value="Genomic_DNA"/>
</dbReference>